<dbReference type="RefSeq" id="WP_268943764.1">
    <property type="nucleotide sequence ID" value="NZ_JAPTYD010000046.1"/>
</dbReference>
<sequence>MRHVEVLGRERRRRWSDAEKLGVLERVGVDGRTVADVAREADLTRQHIYQWRQEMRRKGFWPVSGSALFVPVEEGDVGADLALPSGPPLMIEVLLRNGRQLRCPDTVDDHSLARLIRVLEAV</sequence>
<comment type="caution">
    <text evidence="1">The sequence shown here is derived from an EMBL/GenBank/DDBJ whole genome shotgun (WGS) entry which is preliminary data.</text>
</comment>
<dbReference type="InterPro" id="IPR010921">
    <property type="entry name" value="Trp_repressor/repl_initiator"/>
</dbReference>
<name>A0ABT4J9B1_9RHOB</name>
<reference evidence="1" key="1">
    <citation type="submission" date="2022-12" db="EMBL/GenBank/DDBJ databases">
        <title>Paracoccus sp. EF6 isolated from a lake water.</title>
        <authorList>
            <person name="Liu H."/>
        </authorList>
    </citation>
    <scope>NUCLEOTIDE SEQUENCE</scope>
    <source>
        <strain evidence="1">EF6</strain>
    </source>
</reference>
<dbReference type="Gene3D" id="1.10.10.10">
    <property type="entry name" value="Winged helix-like DNA-binding domain superfamily/Winged helix DNA-binding domain"/>
    <property type="match status" value="1"/>
</dbReference>
<keyword evidence="2" id="KW-1185">Reference proteome</keyword>
<dbReference type="SUPFAM" id="SSF48295">
    <property type="entry name" value="TrpR-like"/>
    <property type="match status" value="1"/>
</dbReference>
<gene>
    <name evidence="1" type="ORF">OU682_18895</name>
</gene>
<dbReference type="EMBL" id="JAPTYD010000046">
    <property type="protein sequence ID" value="MCZ0963673.1"/>
    <property type="molecule type" value="Genomic_DNA"/>
</dbReference>
<evidence type="ECO:0000313" key="1">
    <source>
        <dbReference type="EMBL" id="MCZ0963673.1"/>
    </source>
</evidence>
<protein>
    <submittedName>
        <fullName evidence="1">Transposase</fullName>
    </submittedName>
</protein>
<dbReference type="InterPro" id="IPR002514">
    <property type="entry name" value="Transposase_8"/>
</dbReference>
<accession>A0ABT4J9B1</accession>
<proteinExistence type="predicted"/>
<evidence type="ECO:0000313" key="2">
    <source>
        <dbReference type="Proteomes" id="UP001149822"/>
    </source>
</evidence>
<dbReference type="Pfam" id="PF01527">
    <property type="entry name" value="HTH_Tnp_1"/>
    <property type="match status" value="1"/>
</dbReference>
<organism evidence="1 2">
    <name type="scientific">Paracoccus benzoatiresistens</name>
    <dbReference type="NCBI Taxonomy" id="2997341"/>
    <lineage>
        <taxon>Bacteria</taxon>
        <taxon>Pseudomonadati</taxon>
        <taxon>Pseudomonadota</taxon>
        <taxon>Alphaproteobacteria</taxon>
        <taxon>Rhodobacterales</taxon>
        <taxon>Paracoccaceae</taxon>
        <taxon>Paracoccus</taxon>
    </lineage>
</organism>
<dbReference type="Proteomes" id="UP001149822">
    <property type="component" value="Unassembled WGS sequence"/>
</dbReference>
<dbReference type="InterPro" id="IPR036388">
    <property type="entry name" value="WH-like_DNA-bd_sf"/>
</dbReference>